<feature type="signal peptide" evidence="1">
    <location>
        <begin position="1"/>
        <end position="22"/>
    </location>
</feature>
<evidence type="ECO:0008006" key="4">
    <source>
        <dbReference type="Google" id="ProtNLM"/>
    </source>
</evidence>
<gene>
    <name evidence="2" type="ORF">A2319_05710</name>
</gene>
<name>A0A1G2BBB1_9BACT</name>
<evidence type="ECO:0000313" key="2">
    <source>
        <dbReference type="EMBL" id="OGY86315.1"/>
    </source>
</evidence>
<protein>
    <recommendedName>
        <fullName evidence="4">Hemagglutinin-related protein</fullName>
    </recommendedName>
</protein>
<organism evidence="2 3">
    <name type="scientific">Candidatus Kerfeldbacteria bacterium RIFOXYB2_FULL_38_14</name>
    <dbReference type="NCBI Taxonomy" id="1798547"/>
    <lineage>
        <taxon>Bacteria</taxon>
        <taxon>Candidatus Kerfeldiibacteriota</taxon>
    </lineage>
</organism>
<sequence length="471" mass="52383">MPKFKIFLASIFLLLTALPVSAFTFTKGRIIESDEVAQDQYYLSTFGIQAFLEEKGSVLASYTTLDIDGQKRSAAEIINAASKKFELNPLFFLVMGQKESSAITNSTVTSAIDDCWLGYASCKSARGFTAQLYAAADVITNKYLHDLKTKGSTVSGWKVGTPKTTVDGVVVNPQNNITAALYTYNPLVGRWGGGNYRYGANSAFQKLWDEWYQPKKAYNYPSGSLLRIGDAIYLISGDVKKPFASMSALLSNYDPNKIIPVPAVIGEQYITGQPIRFPAFSLLQNPDGGVYLYAHGKKRPFTSQESFKQYGFNPAEIIQASADEMADIPDGEPITVNQVDPRGLLVQNKVTGAVSYITPQGERSDVIAREIFDNRFLSLEIIPKSPEEIAKFKMTKPALLKNGTIITTKKDKTIYIIADGKRHAFKSKKVFKKYGYQQKYIMPVSKKVLNLHPQGKEVDLKKKQQKKNKKK</sequence>
<accession>A0A1G2BBB1</accession>
<dbReference type="Proteomes" id="UP000176420">
    <property type="component" value="Unassembled WGS sequence"/>
</dbReference>
<feature type="chain" id="PRO_5009582032" description="Hemagglutinin-related protein" evidence="1">
    <location>
        <begin position="23"/>
        <end position="471"/>
    </location>
</feature>
<proteinExistence type="predicted"/>
<evidence type="ECO:0000256" key="1">
    <source>
        <dbReference type="SAM" id="SignalP"/>
    </source>
</evidence>
<dbReference type="AlphaFoldDB" id="A0A1G2BBB1"/>
<comment type="caution">
    <text evidence="2">The sequence shown here is derived from an EMBL/GenBank/DDBJ whole genome shotgun (WGS) entry which is preliminary data.</text>
</comment>
<reference evidence="2 3" key="1">
    <citation type="journal article" date="2016" name="Nat. Commun.">
        <title>Thousands of microbial genomes shed light on interconnected biogeochemical processes in an aquifer system.</title>
        <authorList>
            <person name="Anantharaman K."/>
            <person name="Brown C.T."/>
            <person name="Hug L.A."/>
            <person name="Sharon I."/>
            <person name="Castelle C.J."/>
            <person name="Probst A.J."/>
            <person name="Thomas B.C."/>
            <person name="Singh A."/>
            <person name="Wilkins M.J."/>
            <person name="Karaoz U."/>
            <person name="Brodie E.L."/>
            <person name="Williams K.H."/>
            <person name="Hubbard S.S."/>
            <person name="Banfield J.F."/>
        </authorList>
    </citation>
    <scope>NUCLEOTIDE SEQUENCE [LARGE SCALE GENOMIC DNA]</scope>
</reference>
<dbReference type="EMBL" id="MHKI01000022">
    <property type="protein sequence ID" value="OGY86315.1"/>
    <property type="molecule type" value="Genomic_DNA"/>
</dbReference>
<keyword evidence="1" id="KW-0732">Signal</keyword>
<evidence type="ECO:0000313" key="3">
    <source>
        <dbReference type="Proteomes" id="UP000176420"/>
    </source>
</evidence>